<feature type="domain" description="Translation elongation factor EFTs/EF1B dimerisation" evidence="4">
    <location>
        <begin position="71"/>
        <end position="245"/>
    </location>
</feature>
<evidence type="ECO:0000256" key="1">
    <source>
        <dbReference type="ARBA" id="ARBA00022768"/>
    </source>
</evidence>
<accession>A0A915N4G5</accession>
<evidence type="ECO:0000259" key="4">
    <source>
        <dbReference type="Pfam" id="PF00889"/>
    </source>
</evidence>
<dbReference type="InterPro" id="IPR036402">
    <property type="entry name" value="EF-Ts_dimer_sf"/>
</dbReference>
<evidence type="ECO:0000256" key="2">
    <source>
        <dbReference type="ARBA" id="ARBA00022917"/>
    </source>
</evidence>
<reference evidence="6" key="1">
    <citation type="submission" date="2022-11" db="UniProtKB">
        <authorList>
            <consortium name="WormBaseParasite"/>
        </authorList>
    </citation>
    <scope>IDENTIFICATION</scope>
</reference>
<proteinExistence type="predicted"/>
<evidence type="ECO:0000313" key="5">
    <source>
        <dbReference type="Proteomes" id="UP000887561"/>
    </source>
</evidence>
<organism evidence="5 6">
    <name type="scientific">Meloidogyne javanica</name>
    <name type="common">Root-knot nematode worm</name>
    <dbReference type="NCBI Taxonomy" id="6303"/>
    <lineage>
        <taxon>Eukaryota</taxon>
        <taxon>Metazoa</taxon>
        <taxon>Ecdysozoa</taxon>
        <taxon>Nematoda</taxon>
        <taxon>Chromadorea</taxon>
        <taxon>Rhabditida</taxon>
        <taxon>Tylenchina</taxon>
        <taxon>Tylenchomorpha</taxon>
        <taxon>Tylenchoidea</taxon>
        <taxon>Meloidogynidae</taxon>
        <taxon>Meloidogyninae</taxon>
        <taxon>Meloidogyne</taxon>
        <taxon>Meloidogyne incognita group</taxon>
    </lineage>
</organism>
<name>A0A915N4G5_MELJA</name>
<dbReference type="Proteomes" id="UP000887561">
    <property type="component" value="Unplaced"/>
</dbReference>
<dbReference type="PANTHER" id="PTHR11741">
    <property type="entry name" value="ELONGATION FACTOR TS"/>
    <property type="match status" value="1"/>
</dbReference>
<dbReference type="PANTHER" id="PTHR11741:SF0">
    <property type="entry name" value="ELONGATION FACTOR TS, MITOCHONDRIAL"/>
    <property type="match status" value="1"/>
</dbReference>
<evidence type="ECO:0000256" key="3">
    <source>
        <dbReference type="SAM" id="MobiDB-lite"/>
    </source>
</evidence>
<dbReference type="Gene3D" id="3.30.479.20">
    <property type="entry name" value="Elongation factor Ts, dimerisation domain"/>
    <property type="match status" value="1"/>
</dbReference>
<feature type="region of interest" description="Disordered" evidence="3">
    <location>
        <begin position="182"/>
        <end position="207"/>
    </location>
</feature>
<keyword evidence="2" id="KW-0648">Protein biosynthesis</keyword>
<dbReference type="GO" id="GO:0005739">
    <property type="term" value="C:mitochondrion"/>
    <property type="evidence" value="ECO:0007669"/>
    <property type="project" value="GOC"/>
</dbReference>
<dbReference type="WBParaSite" id="scaffold6764_cov231.g11223">
    <property type="protein sequence ID" value="scaffold6764_cov231.g11223"/>
    <property type="gene ID" value="scaffold6764_cov231.g11223"/>
</dbReference>
<dbReference type="GO" id="GO:0070125">
    <property type="term" value="P:mitochondrial translational elongation"/>
    <property type="evidence" value="ECO:0007669"/>
    <property type="project" value="TreeGrafter"/>
</dbReference>
<dbReference type="Pfam" id="PF00889">
    <property type="entry name" value="EF_TS"/>
    <property type="match status" value="1"/>
</dbReference>
<dbReference type="Pfam" id="PF25025">
    <property type="entry name" value="EF-Ts_N"/>
    <property type="match status" value="1"/>
</dbReference>
<dbReference type="AlphaFoldDB" id="A0A915N4G5"/>
<protein>
    <submittedName>
        <fullName evidence="6">Translation elongation factor EFTs/EF1B dimerisation domain-containing protein</fullName>
    </submittedName>
</protein>
<dbReference type="SUPFAM" id="SSF54713">
    <property type="entry name" value="Elongation factor Ts (EF-Ts), dimerisation domain"/>
    <property type="match status" value="1"/>
</dbReference>
<dbReference type="InterPro" id="IPR014039">
    <property type="entry name" value="Transl_elong_EFTs/EF1B_dimer"/>
</dbReference>
<dbReference type="Gene3D" id="1.10.8.10">
    <property type="entry name" value="DNA helicase RuvA subunit, C-terminal domain"/>
    <property type="match status" value="1"/>
</dbReference>
<keyword evidence="5" id="KW-1185">Reference proteome</keyword>
<sequence length="248" mass="28307">MRKETGYSYAKCRKALAKFGEQNYSEALRWIKEAAAHQLTTALFKHAENILNSKSDYKTNFNGELNSLEISANEIKLPNGHSFEELIVSSIGKLGEKISLNCAKIFYTSPEFNIFGHSHPNEKFGNVEMGRFISIVSMKRREENSGFPLEKLGRQICHHIIGMVPETLGEPYEIKELNEVKEISENEEKMDDESGDSSENTTKIDENESQLIRQAFMLNPRQTVCEYLDYHGADVKDFLRLELGQSNE</sequence>
<keyword evidence="1" id="KW-0251">Elongation factor</keyword>
<dbReference type="GO" id="GO:0003746">
    <property type="term" value="F:translation elongation factor activity"/>
    <property type="evidence" value="ECO:0007669"/>
    <property type="project" value="UniProtKB-KW"/>
</dbReference>
<dbReference type="InterPro" id="IPR001816">
    <property type="entry name" value="Transl_elong_EFTs/EF1B"/>
</dbReference>
<evidence type="ECO:0000313" key="6">
    <source>
        <dbReference type="WBParaSite" id="scaffold6764_cov231.g11223"/>
    </source>
</evidence>